<proteinExistence type="predicted"/>
<dbReference type="Pfam" id="PF01035">
    <property type="entry name" value="DNA_binding_1"/>
    <property type="match status" value="1"/>
</dbReference>
<dbReference type="Proteomes" id="UP000516117">
    <property type="component" value="Chromosome"/>
</dbReference>
<name>A0A7H0H4N8_9ACTN</name>
<dbReference type="AlphaFoldDB" id="A0A7H0H4N8"/>
<protein>
    <submittedName>
        <fullName evidence="3">MGMT family protein</fullName>
    </submittedName>
</protein>
<evidence type="ECO:0000313" key="3">
    <source>
        <dbReference type="EMBL" id="QNP55504.1"/>
    </source>
</evidence>
<dbReference type="GO" id="GO:0003824">
    <property type="term" value="F:catalytic activity"/>
    <property type="evidence" value="ECO:0007669"/>
    <property type="project" value="InterPro"/>
</dbReference>
<evidence type="ECO:0000313" key="4">
    <source>
        <dbReference type="Proteomes" id="UP000516117"/>
    </source>
</evidence>
<dbReference type="InterPro" id="IPR036217">
    <property type="entry name" value="MethylDNA_cys_MeTrfase_DNAb"/>
</dbReference>
<dbReference type="InterPro" id="IPR014048">
    <property type="entry name" value="MethylDNA_cys_MeTrfase_DNA-bd"/>
</dbReference>
<feature type="domain" description="Methylated-DNA-[protein]-cysteine S-methyltransferase DNA binding" evidence="2">
    <location>
        <begin position="20"/>
        <end position="87"/>
    </location>
</feature>
<keyword evidence="4" id="KW-1185">Reference proteome</keyword>
<dbReference type="InterPro" id="IPR052520">
    <property type="entry name" value="ATL_DNA_repair"/>
</dbReference>
<dbReference type="KEGG" id="tdf:H9L22_15140"/>
<evidence type="ECO:0000259" key="2">
    <source>
        <dbReference type="Pfam" id="PF01035"/>
    </source>
</evidence>
<dbReference type="PANTHER" id="PTHR42942:SF1">
    <property type="entry name" value="ALKYLTRANSFERASE-LIKE PROTEIN 1"/>
    <property type="match status" value="1"/>
</dbReference>
<dbReference type="RefSeq" id="WP_187720634.1">
    <property type="nucleotide sequence ID" value="NZ_BAABBL010000009.1"/>
</dbReference>
<accession>A0A7H0H4N8</accession>
<reference evidence="3 4" key="1">
    <citation type="submission" date="2020-08" db="EMBL/GenBank/DDBJ databases">
        <title>Genome sequence of Tessaracoccus defluvii JCM 17540T.</title>
        <authorList>
            <person name="Hyun D.-W."/>
            <person name="Bae J.-W."/>
        </authorList>
    </citation>
    <scope>NUCLEOTIDE SEQUENCE [LARGE SCALE GENOMIC DNA]</scope>
    <source>
        <strain evidence="3 4">JCM 17540</strain>
    </source>
</reference>
<evidence type="ECO:0000256" key="1">
    <source>
        <dbReference type="ARBA" id="ARBA00022763"/>
    </source>
</evidence>
<gene>
    <name evidence="3" type="ORF">H9L22_15140</name>
</gene>
<dbReference type="Gene3D" id="1.10.10.10">
    <property type="entry name" value="Winged helix-like DNA-binding domain superfamily/Winged helix DNA-binding domain"/>
    <property type="match status" value="1"/>
</dbReference>
<dbReference type="InterPro" id="IPR036388">
    <property type="entry name" value="WH-like_DNA-bd_sf"/>
</dbReference>
<dbReference type="CDD" id="cd06445">
    <property type="entry name" value="ATase"/>
    <property type="match status" value="1"/>
</dbReference>
<dbReference type="SUPFAM" id="SSF46767">
    <property type="entry name" value="Methylated DNA-protein cysteine methyltransferase, C-terminal domain"/>
    <property type="match status" value="1"/>
</dbReference>
<dbReference type="EMBL" id="CP060789">
    <property type="protein sequence ID" value="QNP55504.1"/>
    <property type="molecule type" value="Genomic_DNA"/>
</dbReference>
<dbReference type="GO" id="GO:0006281">
    <property type="term" value="P:DNA repair"/>
    <property type="evidence" value="ECO:0007669"/>
    <property type="project" value="InterPro"/>
</dbReference>
<organism evidence="3 4">
    <name type="scientific">Tessaracoccus defluvii</name>
    <dbReference type="NCBI Taxonomy" id="1285901"/>
    <lineage>
        <taxon>Bacteria</taxon>
        <taxon>Bacillati</taxon>
        <taxon>Actinomycetota</taxon>
        <taxon>Actinomycetes</taxon>
        <taxon>Propionibacteriales</taxon>
        <taxon>Propionibacteriaceae</taxon>
        <taxon>Tessaracoccus</taxon>
    </lineage>
</organism>
<dbReference type="PANTHER" id="PTHR42942">
    <property type="entry name" value="6-O-METHYLGUANINE DNA METHYLTRANSFERASE"/>
    <property type="match status" value="1"/>
</dbReference>
<keyword evidence="1" id="KW-0227">DNA damage</keyword>
<sequence length="117" mass="12768">MKAPTHQAPARPADVTVDLVLAAVDLVPEGRVVTYGDIAALVGTSARRVGTIMAQRGGEVSGWRVTNAQGGLPPHLLDLARKRWELEGIGWRDDRCLIRRHRADPLALAEAYDDLEH</sequence>